<dbReference type="AlphaFoldDB" id="A0A438FJF7"/>
<dbReference type="InterPro" id="IPR036397">
    <property type="entry name" value="RNaseH_sf"/>
</dbReference>
<protein>
    <submittedName>
        <fullName evidence="1">Uncharacterized protein</fullName>
    </submittedName>
</protein>
<name>A0A438FJF7_VITVI</name>
<dbReference type="Proteomes" id="UP000288805">
    <property type="component" value="Unassembled WGS sequence"/>
</dbReference>
<dbReference type="GO" id="GO:0003676">
    <property type="term" value="F:nucleic acid binding"/>
    <property type="evidence" value="ECO:0007669"/>
    <property type="project" value="InterPro"/>
</dbReference>
<comment type="caution">
    <text evidence="1">The sequence shown here is derived from an EMBL/GenBank/DDBJ whole genome shotgun (WGS) entry which is preliminary data.</text>
</comment>
<accession>A0A438FJF7</accession>
<dbReference type="SUPFAM" id="SSF53098">
    <property type="entry name" value="Ribonuclease H-like"/>
    <property type="match status" value="1"/>
</dbReference>
<gene>
    <name evidence="1" type="ORF">CK203_092317</name>
</gene>
<sequence length="297" mass="33772">MMRRIINNTLGHPLKNQKILMPNDCNRVACSQGKLIIKPSVTKVEYESPTFLERIQGDICGPIHPPSGPFCYFMVLIDASTRWSHVCLLSTRNIAFAKLLAQIIRLKAQFPDHSIKKIRLDNVAPPQRSKLGPQRLLDIYVGFNSPSIIRYLEPVTEVQRIVHLQGLANQLPDAFTDIKKVTKSHVLAVNAPARIDVPKGQLENVIANESKTRLKRGSNDETQLDKQLAPEEAQIDQIPVSRIEEISMSHTGETKDRSDIIIDNIFAFQVAMDIMRNDEYQEPQTMNECRKMKDWPK</sequence>
<evidence type="ECO:0000313" key="1">
    <source>
        <dbReference type="EMBL" id="RVW60155.1"/>
    </source>
</evidence>
<evidence type="ECO:0000313" key="2">
    <source>
        <dbReference type="Proteomes" id="UP000288805"/>
    </source>
</evidence>
<dbReference type="Gene3D" id="3.30.420.10">
    <property type="entry name" value="Ribonuclease H-like superfamily/Ribonuclease H"/>
    <property type="match status" value="1"/>
</dbReference>
<proteinExistence type="predicted"/>
<organism evidence="1 2">
    <name type="scientific">Vitis vinifera</name>
    <name type="common">Grape</name>
    <dbReference type="NCBI Taxonomy" id="29760"/>
    <lineage>
        <taxon>Eukaryota</taxon>
        <taxon>Viridiplantae</taxon>
        <taxon>Streptophyta</taxon>
        <taxon>Embryophyta</taxon>
        <taxon>Tracheophyta</taxon>
        <taxon>Spermatophyta</taxon>
        <taxon>Magnoliopsida</taxon>
        <taxon>eudicotyledons</taxon>
        <taxon>Gunneridae</taxon>
        <taxon>Pentapetalae</taxon>
        <taxon>rosids</taxon>
        <taxon>Vitales</taxon>
        <taxon>Vitaceae</taxon>
        <taxon>Viteae</taxon>
        <taxon>Vitis</taxon>
    </lineage>
</organism>
<dbReference type="EMBL" id="QGNW01000869">
    <property type="protein sequence ID" value="RVW60155.1"/>
    <property type="molecule type" value="Genomic_DNA"/>
</dbReference>
<dbReference type="InterPro" id="IPR012337">
    <property type="entry name" value="RNaseH-like_sf"/>
</dbReference>
<reference evidence="1 2" key="1">
    <citation type="journal article" date="2018" name="PLoS Genet.">
        <title>Population sequencing reveals clonal diversity and ancestral inbreeding in the grapevine cultivar Chardonnay.</title>
        <authorList>
            <person name="Roach M.J."/>
            <person name="Johnson D.L."/>
            <person name="Bohlmann J."/>
            <person name="van Vuuren H.J."/>
            <person name="Jones S.J."/>
            <person name="Pretorius I.S."/>
            <person name="Schmidt S.A."/>
            <person name="Borneman A.R."/>
        </authorList>
    </citation>
    <scope>NUCLEOTIDE SEQUENCE [LARGE SCALE GENOMIC DNA]</scope>
    <source>
        <strain evidence="2">cv. Chardonnay</strain>
        <tissue evidence="1">Leaf</tissue>
    </source>
</reference>